<dbReference type="PANTHER" id="PTHR16004">
    <property type="entry name" value="RING FINGER PROTEIN 31-RELATED"/>
    <property type="match status" value="1"/>
</dbReference>
<dbReference type="InterPro" id="IPR041031">
    <property type="entry name" value="RNF31_C"/>
</dbReference>
<dbReference type="GO" id="GO:0097039">
    <property type="term" value="P:protein linear polyubiquitination"/>
    <property type="evidence" value="ECO:0007669"/>
    <property type="project" value="TreeGrafter"/>
</dbReference>
<gene>
    <name evidence="13" type="primary">LOC114449730</name>
</gene>
<accession>A0A6P7K2D0</accession>
<dbReference type="Proteomes" id="UP000515145">
    <property type="component" value="Chromosome 17"/>
</dbReference>
<dbReference type="InterPro" id="IPR047542">
    <property type="entry name" value="Rcat_RBR_RNF31-like"/>
</dbReference>
<dbReference type="Pfam" id="PF22191">
    <property type="entry name" value="IBR_1"/>
    <property type="match status" value="1"/>
</dbReference>
<evidence type="ECO:0000313" key="12">
    <source>
        <dbReference type="Proteomes" id="UP000515145"/>
    </source>
</evidence>
<evidence type="ECO:0000256" key="1">
    <source>
        <dbReference type="ARBA" id="ARBA00022679"/>
    </source>
</evidence>
<dbReference type="InterPro" id="IPR001841">
    <property type="entry name" value="Znf_RING"/>
</dbReference>
<proteinExistence type="predicted"/>
<dbReference type="OrthoDB" id="9978677at2759"/>
<dbReference type="PROSITE" id="PS51322">
    <property type="entry name" value="UEV"/>
    <property type="match status" value="1"/>
</dbReference>
<dbReference type="GO" id="GO:0070530">
    <property type="term" value="F:K63-linked polyubiquitin modification-dependent protein binding"/>
    <property type="evidence" value="ECO:0007669"/>
    <property type="project" value="TreeGrafter"/>
</dbReference>
<dbReference type="RefSeq" id="XP_028283359.1">
    <property type="nucleotide sequence ID" value="XM_028427558.1"/>
</dbReference>
<organism evidence="12 13">
    <name type="scientific">Parambassis ranga</name>
    <name type="common">Indian glassy fish</name>
    <dbReference type="NCBI Taxonomy" id="210632"/>
    <lineage>
        <taxon>Eukaryota</taxon>
        <taxon>Metazoa</taxon>
        <taxon>Chordata</taxon>
        <taxon>Craniata</taxon>
        <taxon>Vertebrata</taxon>
        <taxon>Euteleostomi</taxon>
        <taxon>Actinopterygii</taxon>
        <taxon>Neopterygii</taxon>
        <taxon>Teleostei</taxon>
        <taxon>Neoteleostei</taxon>
        <taxon>Acanthomorphata</taxon>
        <taxon>Ovalentaria</taxon>
        <taxon>Ambassidae</taxon>
        <taxon>Parambassis</taxon>
    </lineage>
</organism>
<dbReference type="InterPro" id="IPR008883">
    <property type="entry name" value="UEV_N"/>
</dbReference>
<keyword evidence="3" id="KW-0677">Repeat</keyword>
<dbReference type="Pfam" id="PF05743">
    <property type="entry name" value="UEV"/>
    <property type="match status" value="1"/>
</dbReference>
<dbReference type="Gene3D" id="3.30.40.10">
    <property type="entry name" value="Zinc/RING finger domain, C3HC4 (zinc finger)"/>
    <property type="match status" value="1"/>
</dbReference>
<evidence type="ECO:0000256" key="6">
    <source>
        <dbReference type="ARBA" id="ARBA00022833"/>
    </source>
</evidence>
<dbReference type="InParanoid" id="A0A6P7K2D0"/>
<dbReference type="PANTHER" id="PTHR16004:SF3">
    <property type="entry name" value="E3 UBIQUITIN-PROTEIN LIGASE RNF31"/>
    <property type="match status" value="1"/>
</dbReference>
<dbReference type="InterPro" id="IPR016135">
    <property type="entry name" value="UBQ-conjugating_enzyme/RWD"/>
</dbReference>
<dbReference type="GO" id="GO:1990450">
    <property type="term" value="F:linear polyubiquitin binding"/>
    <property type="evidence" value="ECO:0007669"/>
    <property type="project" value="TreeGrafter"/>
</dbReference>
<evidence type="ECO:0000259" key="9">
    <source>
        <dbReference type="PROSITE" id="PS50089"/>
    </source>
</evidence>
<dbReference type="InterPro" id="IPR026254">
    <property type="entry name" value="RNF31-like"/>
</dbReference>
<dbReference type="GO" id="GO:0008270">
    <property type="term" value="F:zinc ion binding"/>
    <property type="evidence" value="ECO:0007669"/>
    <property type="project" value="UniProtKB-KW"/>
</dbReference>
<evidence type="ECO:0000256" key="2">
    <source>
        <dbReference type="ARBA" id="ARBA00022723"/>
    </source>
</evidence>
<dbReference type="GO" id="GO:0061630">
    <property type="term" value="F:ubiquitin protein ligase activity"/>
    <property type="evidence" value="ECO:0007669"/>
    <property type="project" value="TreeGrafter"/>
</dbReference>
<dbReference type="CDD" id="cd20337">
    <property type="entry name" value="BRcat_RBR_HOIP"/>
    <property type="match status" value="1"/>
</dbReference>
<evidence type="ECO:0000256" key="3">
    <source>
        <dbReference type="ARBA" id="ARBA00022737"/>
    </source>
</evidence>
<keyword evidence="5" id="KW-0833">Ubl conjugation pathway</keyword>
<dbReference type="SMART" id="SM00647">
    <property type="entry name" value="IBR"/>
    <property type="match status" value="2"/>
</dbReference>
<dbReference type="InterPro" id="IPR013083">
    <property type="entry name" value="Znf_RING/FYVE/PHD"/>
</dbReference>
<keyword evidence="6" id="KW-0862">Zinc</keyword>
<dbReference type="Pfam" id="PF18091">
    <property type="entry name" value="E3_UbLigase_RBR"/>
    <property type="match status" value="1"/>
</dbReference>
<evidence type="ECO:0000256" key="8">
    <source>
        <dbReference type="SAM" id="MobiDB-lite"/>
    </source>
</evidence>
<dbReference type="AlphaFoldDB" id="A0A6P7K2D0"/>
<dbReference type="InterPro" id="IPR047540">
    <property type="entry name" value="BRcat_RBR_RNF31-like"/>
</dbReference>
<evidence type="ECO:0000313" key="13">
    <source>
        <dbReference type="RefSeq" id="XP_028283359.1"/>
    </source>
</evidence>
<dbReference type="Pfam" id="PF01485">
    <property type="entry name" value="IBR"/>
    <property type="match status" value="1"/>
</dbReference>
<evidence type="ECO:0000256" key="5">
    <source>
        <dbReference type="ARBA" id="ARBA00022786"/>
    </source>
</evidence>
<keyword evidence="1" id="KW-0808">Transferase</keyword>
<protein>
    <submittedName>
        <fullName evidence="13">E3 ubiquitin-protein ligase RNF31 isoform X1</fullName>
    </submittedName>
</protein>
<reference evidence="13" key="1">
    <citation type="submission" date="2025-08" db="UniProtKB">
        <authorList>
            <consortium name="RefSeq"/>
        </authorList>
    </citation>
    <scope>IDENTIFICATION</scope>
</reference>
<evidence type="ECO:0000259" key="11">
    <source>
        <dbReference type="PROSITE" id="PS51873"/>
    </source>
</evidence>
<feature type="domain" description="UEV" evidence="10">
    <location>
        <begin position="22"/>
        <end position="166"/>
    </location>
</feature>
<evidence type="ECO:0000259" key="10">
    <source>
        <dbReference type="PROSITE" id="PS51322"/>
    </source>
</evidence>
<feature type="domain" description="RING-type" evidence="9">
    <location>
        <begin position="351"/>
        <end position="399"/>
    </location>
</feature>
<dbReference type="GO" id="GO:0071797">
    <property type="term" value="C:LUBAC complex"/>
    <property type="evidence" value="ECO:0007669"/>
    <property type="project" value="InterPro"/>
</dbReference>
<keyword evidence="12" id="KW-1185">Reference proteome</keyword>
<feature type="compositionally biased region" description="Low complexity" evidence="8">
    <location>
        <begin position="222"/>
        <end position="240"/>
    </location>
</feature>
<dbReference type="GO" id="GO:0015031">
    <property type="term" value="P:protein transport"/>
    <property type="evidence" value="ECO:0007669"/>
    <property type="project" value="InterPro"/>
</dbReference>
<evidence type="ECO:0000256" key="4">
    <source>
        <dbReference type="ARBA" id="ARBA00022771"/>
    </source>
</evidence>
<dbReference type="PROSITE" id="PS51873">
    <property type="entry name" value="TRIAD"/>
    <property type="match status" value="1"/>
</dbReference>
<keyword evidence="4 7" id="KW-0863">Zinc-finger</keyword>
<feature type="region of interest" description="Disordered" evidence="8">
    <location>
        <begin position="220"/>
        <end position="247"/>
    </location>
</feature>
<dbReference type="GeneID" id="114449730"/>
<dbReference type="PROSITE" id="PS50089">
    <property type="entry name" value="ZF_RING_2"/>
    <property type="match status" value="1"/>
</dbReference>
<dbReference type="CDD" id="cd11685">
    <property type="entry name" value="UEV_TSG101-like"/>
    <property type="match status" value="1"/>
</dbReference>
<dbReference type="GO" id="GO:0036435">
    <property type="term" value="F:K48-linked polyubiquitin modification-dependent protein binding"/>
    <property type="evidence" value="ECO:0007669"/>
    <property type="project" value="TreeGrafter"/>
</dbReference>
<name>A0A6P7K2D0_9TELE</name>
<dbReference type="SUPFAM" id="SSF54495">
    <property type="entry name" value="UBC-like"/>
    <property type="match status" value="1"/>
</dbReference>
<evidence type="ECO:0000256" key="7">
    <source>
        <dbReference type="PROSITE-ProRule" id="PRU00175"/>
    </source>
</evidence>
<dbReference type="CDD" id="cd20351">
    <property type="entry name" value="Rcat_RBR_HOIP"/>
    <property type="match status" value="1"/>
</dbReference>
<dbReference type="Gene3D" id="3.10.110.10">
    <property type="entry name" value="Ubiquitin Conjugating Enzyme"/>
    <property type="match status" value="1"/>
</dbReference>
<keyword evidence="2" id="KW-0479">Metal-binding</keyword>
<feature type="domain" description="RING-type" evidence="11">
    <location>
        <begin position="347"/>
        <end position="580"/>
    </location>
</feature>
<sequence>MLRQPNVSISYVKCGGTMPLVGEEVELRTLTECQYSNPAETLSDLRRVRSLFSDLRLYVDFYCFPNNQKKKLVYLAGTVPVHYEGSEYNIPVCIWLHETHPVSRPRCYVCPSVSMVINPSCPCVDAFGNISLDGLSNWTHGMSDLSLLVSEMRRAFQKDTPLYARCPPAGVQVSAGSINSHSSFTSSQLSAQKASHWKQSREVRVRRSYTEELLGIDFTAPSSSSSSNHNDSFISSSSSSGQPPVDSLKRMMGALRLDGESSRGQQSASTVPVIQFSSEPHQDFCSQRCHSDPAAREDYVRMAARLPPNQASAFLSLMTMEGRSFSPADVMEAVQLNRDFPSALRFLTHICPICQDQVSFSKTITMTHCSCFMCHTCFKTFFIAAIKERSIDQLVCPQCGQPEVKSLGGLEQSMDYFSLLDTQIRHFLPAQIHELFQRKLRDRALQEMPNFCWCAHCSFGMLHEADRLRMDCPSCKKSTCSKCRSPWAPQHQGLTCEQFRVWQQQNQPEHLSTSLLHNSIECPHCHFVFSLSKGGCLHFTCSQCQHQFCGGCSQSFTLGSACSFSADCGTKGLHAHHPRDCLYHLRDWSVTRLHLLLQRYRVSPSWLEPAKSSKPDPSLAGCSVLELREDSGRREEPCGRPALPEHRGHCQLHYTEYLVELIHHCGADPAVLFSPAEMVAELQRWCVAVPIRKPDEPEALYAQRLRMTLTNAIPLRKQPRCLFKLSSNLCPPPPAVAAGDPPPQLLVNDSSHLQHGSTLLPL</sequence>
<dbReference type="InterPro" id="IPR044066">
    <property type="entry name" value="TRIAD_supradom"/>
</dbReference>
<dbReference type="SUPFAM" id="SSF57850">
    <property type="entry name" value="RING/U-box"/>
    <property type="match status" value="3"/>
</dbReference>
<dbReference type="InterPro" id="IPR002867">
    <property type="entry name" value="IBR_dom"/>
</dbReference>